<protein>
    <submittedName>
        <fullName evidence="1">Uncharacterized protein</fullName>
    </submittedName>
</protein>
<gene>
    <name evidence="1" type="ORF">RIF29_39352</name>
</gene>
<evidence type="ECO:0000313" key="1">
    <source>
        <dbReference type="EMBL" id="KAK7244529.1"/>
    </source>
</evidence>
<evidence type="ECO:0000313" key="2">
    <source>
        <dbReference type="Proteomes" id="UP001372338"/>
    </source>
</evidence>
<proteinExistence type="predicted"/>
<dbReference type="EMBL" id="JAYWIO010000008">
    <property type="protein sequence ID" value="KAK7244529.1"/>
    <property type="molecule type" value="Genomic_DNA"/>
</dbReference>
<organism evidence="1 2">
    <name type="scientific">Crotalaria pallida</name>
    <name type="common">Smooth rattlebox</name>
    <name type="synonym">Crotalaria striata</name>
    <dbReference type="NCBI Taxonomy" id="3830"/>
    <lineage>
        <taxon>Eukaryota</taxon>
        <taxon>Viridiplantae</taxon>
        <taxon>Streptophyta</taxon>
        <taxon>Embryophyta</taxon>
        <taxon>Tracheophyta</taxon>
        <taxon>Spermatophyta</taxon>
        <taxon>Magnoliopsida</taxon>
        <taxon>eudicotyledons</taxon>
        <taxon>Gunneridae</taxon>
        <taxon>Pentapetalae</taxon>
        <taxon>rosids</taxon>
        <taxon>fabids</taxon>
        <taxon>Fabales</taxon>
        <taxon>Fabaceae</taxon>
        <taxon>Papilionoideae</taxon>
        <taxon>50 kb inversion clade</taxon>
        <taxon>genistoids sensu lato</taxon>
        <taxon>core genistoids</taxon>
        <taxon>Crotalarieae</taxon>
        <taxon>Crotalaria</taxon>
    </lineage>
</organism>
<name>A0AAN9HPJ3_CROPI</name>
<dbReference type="Proteomes" id="UP001372338">
    <property type="component" value="Unassembled WGS sequence"/>
</dbReference>
<comment type="caution">
    <text evidence="1">The sequence shown here is derived from an EMBL/GenBank/DDBJ whole genome shotgun (WGS) entry which is preliminary data.</text>
</comment>
<sequence length="73" mass="8125">MASIFPERIGTGIELFALVPQLLGRNETYFPSKDCHCGRDFFAIEEDNANEVLSLLSCKDALEQFSTVGILQD</sequence>
<accession>A0AAN9HPJ3</accession>
<dbReference type="AlphaFoldDB" id="A0AAN9HPJ3"/>
<keyword evidence="2" id="KW-1185">Reference proteome</keyword>
<reference evidence="1 2" key="1">
    <citation type="submission" date="2024-01" db="EMBL/GenBank/DDBJ databases">
        <title>The genomes of 5 underutilized Papilionoideae crops provide insights into root nodulation and disease resistanc.</title>
        <authorList>
            <person name="Yuan L."/>
        </authorList>
    </citation>
    <scope>NUCLEOTIDE SEQUENCE [LARGE SCALE GENOMIC DNA]</scope>
    <source>
        <strain evidence="1">ZHUSHIDOU_FW_LH</strain>
        <tissue evidence="1">Leaf</tissue>
    </source>
</reference>